<evidence type="ECO:0000313" key="2">
    <source>
        <dbReference type="EMBL" id="KAK9721267.1"/>
    </source>
</evidence>
<proteinExistence type="predicted"/>
<dbReference type="Proteomes" id="UP001479436">
    <property type="component" value="Unassembled WGS sequence"/>
</dbReference>
<protein>
    <submittedName>
        <fullName evidence="2">Uncharacterized protein</fullName>
    </submittedName>
</protein>
<organism evidence="2 3">
    <name type="scientific">Basidiobolus ranarum</name>
    <dbReference type="NCBI Taxonomy" id="34480"/>
    <lineage>
        <taxon>Eukaryota</taxon>
        <taxon>Fungi</taxon>
        <taxon>Fungi incertae sedis</taxon>
        <taxon>Zoopagomycota</taxon>
        <taxon>Entomophthoromycotina</taxon>
        <taxon>Basidiobolomycetes</taxon>
        <taxon>Basidiobolales</taxon>
        <taxon>Basidiobolaceae</taxon>
        <taxon>Basidiobolus</taxon>
    </lineage>
</organism>
<gene>
    <name evidence="2" type="ORF">K7432_003573</name>
</gene>
<evidence type="ECO:0000313" key="3">
    <source>
        <dbReference type="Proteomes" id="UP001479436"/>
    </source>
</evidence>
<reference evidence="2 3" key="1">
    <citation type="submission" date="2023-04" db="EMBL/GenBank/DDBJ databases">
        <title>Genome of Basidiobolus ranarum AG-B5.</title>
        <authorList>
            <person name="Stajich J.E."/>
            <person name="Carter-House D."/>
            <person name="Gryganskyi A."/>
        </authorList>
    </citation>
    <scope>NUCLEOTIDE SEQUENCE [LARGE SCALE GENOMIC DNA]</scope>
    <source>
        <strain evidence="2 3">AG-B5</strain>
    </source>
</reference>
<name>A0ABR2W6H0_9FUNG</name>
<sequence length="78" mass="8828">MSGVRFASISDLHQEESGSPESGFRWIFVLIGNLIFPSNTNERNTYHDPARVTVSYLGLTQLLPQQLVSMTIQSERRC</sequence>
<evidence type="ECO:0000256" key="1">
    <source>
        <dbReference type="SAM" id="MobiDB-lite"/>
    </source>
</evidence>
<comment type="caution">
    <text evidence="2">The sequence shown here is derived from an EMBL/GenBank/DDBJ whole genome shotgun (WGS) entry which is preliminary data.</text>
</comment>
<dbReference type="EMBL" id="JASJQH010006986">
    <property type="protein sequence ID" value="KAK9721267.1"/>
    <property type="molecule type" value="Genomic_DNA"/>
</dbReference>
<accession>A0ABR2W6H0</accession>
<feature type="region of interest" description="Disordered" evidence="1">
    <location>
        <begin position="1"/>
        <end position="20"/>
    </location>
</feature>
<keyword evidence="3" id="KW-1185">Reference proteome</keyword>